<gene>
    <name evidence="4" type="ORF">A3G33_08815</name>
</gene>
<reference evidence="4 5" key="1">
    <citation type="journal article" date="2016" name="Nat. Commun.">
        <title>Thousands of microbial genomes shed light on interconnected biogeochemical processes in an aquifer system.</title>
        <authorList>
            <person name="Anantharaman K."/>
            <person name="Brown C.T."/>
            <person name="Hug L.A."/>
            <person name="Sharon I."/>
            <person name="Castelle C.J."/>
            <person name="Probst A.J."/>
            <person name="Thomas B.C."/>
            <person name="Singh A."/>
            <person name="Wilkins M.J."/>
            <person name="Karaoz U."/>
            <person name="Brodie E.L."/>
            <person name="Williams K.H."/>
            <person name="Hubbard S.S."/>
            <person name="Banfield J.F."/>
        </authorList>
    </citation>
    <scope>NUCLEOTIDE SEQUENCE [LARGE SCALE GENOMIC DNA]</scope>
</reference>
<dbReference type="PANTHER" id="PTHR44591">
    <property type="entry name" value="STRESS RESPONSE REGULATOR PROTEIN 1"/>
    <property type="match status" value="1"/>
</dbReference>
<organism evidence="4 5">
    <name type="scientific">Candidatus Danuiimicrobium aquiferis</name>
    <dbReference type="NCBI Taxonomy" id="1801832"/>
    <lineage>
        <taxon>Bacteria</taxon>
        <taxon>Pseudomonadati</taxon>
        <taxon>Candidatus Omnitrophota</taxon>
        <taxon>Candidatus Danuiimicrobium</taxon>
    </lineage>
</organism>
<dbReference type="Gene3D" id="3.40.50.2300">
    <property type="match status" value="1"/>
</dbReference>
<dbReference type="PROSITE" id="PS50110">
    <property type="entry name" value="RESPONSE_REGULATORY"/>
    <property type="match status" value="1"/>
</dbReference>
<dbReference type="InterPro" id="IPR050595">
    <property type="entry name" value="Bact_response_regulator"/>
</dbReference>
<evidence type="ECO:0000313" key="4">
    <source>
        <dbReference type="EMBL" id="OGW98944.1"/>
    </source>
</evidence>
<dbReference type="Pfam" id="PF00072">
    <property type="entry name" value="Response_reg"/>
    <property type="match status" value="1"/>
</dbReference>
<feature type="modified residue" description="4-aspartylphosphate" evidence="2">
    <location>
        <position position="52"/>
    </location>
</feature>
<proteinExistence type="predicted"/>
<name>A0A1G1L1C9_9BACT</name>
<dbReference type="Proteomes" id="UP000178187">
    <property type="component" value="Unassembled WGS sequence"/>
</dbReference>
<evidence type="ECO:0000256" key="1">
    <source>
        <dbReference type="ARBA" id="ARBA00022553"/>
    </source>
</evidence>
<dbReference type="PANTHER" id="PTHR44591:SF3">
    <property type="entry name" value="RESPONSE REGULATORY DOMAIN-CONTAINING PROTEIN"/>
    <property type="match status" value="1"/>
</dbReference>
<sequence length="120" mass="13408">MANILIVDDEVDLCEEFSKILTEEGHSVDSALDGETALKKVDLKHYDLIFLDVLMPRMEGREVLENIRKKCASPIAIISAYLSQDKEKEALKLGAVACFKKPFDLKDIKRLIDKVASGAK</sequence>
<evidence type="ECO:0000256" key="2">
    <source>
        <dbReference type="PROSITE-ProRule" id="PRU00169"/>
    </source>
</evidence>
<evidence type="ECO:0000313" key="5">
    <source>
        <dbReference type="Proteomes" id="UP000178187"/>
    </source>
</evidence>
<accession>A0A1G1L1C9</accession>
<protein>
    <recommendedName>
        <fullName evidence="3">Response regulatory domain-containing protein</fullName>
    </recommendedName>
</protein>
<dbReference type="InterPro" id="IPR011006">
    <property type="entry name" value="CheY-like_superfamily"/>
</dbReference>
<feature type="domain" description="Response regulatory" evidence="3">
    <location>
        <begin position="3"/>
        <end position="116"/>
    </location>
</feature>
<dbReference type="GO" id="GO:0000160">
    <property type="term" value="P:phosphorelay signal transduction system"/>
    <property type="evidence" value="ECO:0007669"/>
    <property type="project" value="InterPro"/>
</dbReference>
<dbReference type="SMART" id="SM00448">
    <property type="entry name" value="REC"/>
    <property type="match status" value="1"/>
</dbReference>
<dbReference type="AlphaFoldDB" id="A0A1G1L1C9"/>
<dbReference type="EMBL" id="MHFR01000019">
    <property type="protein sequence ID" value="OGW98944.1"/>
    <property type="molecule type" value="Genomic_DNA"/>
</dbReference>
<dbReference type="SUPFAM" id="SSF52172">
    <property type="entry name" value="CheY-like"/>
    <property type="match status" value="1"/>
</dbReference>
<dbReference type="InterPro" id="IPR001789">
    <property type="entry name" value="Sig_transdc_resp-reg_receiver"/>
</dbReference>
<dbReference type="CDD" id="cd00156">
    <property type="entry name" value="REC"/>
    <property type="match status" value="1"/>
</dbReference>
<keyword evidence="1 2" id="KW-0597">Phosphoprotein</keyword>
<evidence type="ECO:0000259" key="3">
    <source>
        <dbReference type="PROSITE" id="PS50110"/>
    </source>
</evidence>
<comment type="caution">
    <text evidence="4">The sequence shown here is derived from an EMBL/GenBank/DDBJ whole genome shotgun (WGS) entry which is preliminary data.</text>
</comment>